<gene>
    <name evidence="3" type="ORF">P167DRAFT_604739</name>
</gene>
<accession>A0A3N4L748</accession>
<feature type="compositionally biased region" description="Low complexity" evidence="2">
    <location>
        <begin position="28"/>
        <end position="51"/>
    </location>
</feature>
<evidence type="ECO:0000256" key="1">
    <source>
        <dbReference type="SAM" id="Coils"/>
    </source>
</evidence>
<dbReference type="AlphaFoldDB" id="A0A3N4L748"/>
<reference evidence="3 4" key="1">
    <citation type="journal article" date="2018" name="Nat. Ecol. Evol.">
        <title>Pezizomycetes genomes reveal the molecular basis of ectomycorrhizal truffle lifestyle.</title>
        <authorList>
            <person name="Murat C."/>
            <person name="Payen T."/>
            <person name="Noel B."/>
            <person name="Kuo A."/>
            <person name="Morin E."/>
            <person name="Chen J."/>
            <person name="Kohler A."/>
            <person name="Krizsan K."/>
            <person name="Balestrini R."/>
            <person name="Da Silva C."/>
            <person name="Montanini B."/>
            <person name="Hainaut M."/>
            <person name="Levati E."/>
            <person name="Barry K.W."/>
            <person name="Belfiori B."/>
            <person name="Cichocki N."/>
            <person name="Clum A."/>
            <person name="Dockter R.B."/>
            <person name="Fauchery L."/>
            <person name="Guy J."/>
            <person name="Iotti M."/>
            <person name="Le Tacon F."/>
            <person name="Lindquist E.A."/>
            <person name="Lipzen A."/>
            <person name="Malagnac F."/>
            <person name="Mello A."/>
            <person name="Molinier V."/>
            <person name="Miyauchi S."/>
            <person name="Poulain J."/>
            <person name="Riccioni C."/>
            <person name="Rubini A."/>
            <person name="Sitrit Y."/>
            <person name="Splivallo R."/>
            <person name="Traeger S."/>
            <person name="Wang M."/>
            <person name="Zifcakova L."/>
            <person name="Wipf D."/>
            <person name="Zambonelli A."/>
            <person name="Paolocci F."/>
            <person name="Nowrousian M."/>
            <person name="Ottonello S."/>
            <person name="Baldrian P."/>
            <person name="Spatafora J.W."/>
            <person name="Henrissat B."/>
            <person name="Nagy L.G."/>
            <person name="Aury J.M."/>
            <person name="Wincker P."/>
            <person name="Grigoriev I.V."/>
            <person name="Bonfante P."/>
            <person name="Martin F.M."/>
        </authorList>
    </citation>
    <scope>NUCLEOTIDE SEQUENCE [LARGE SCALE GENOMIC DNA]</scope>
    <source>
        <strain evidence="3 4">CCBAS932</strain>
    </source>
</reference>
<organism evidence="3 4">
    <name type="scientific">Morchella conica CCBAS932</name>
    <dbReference type="NCBI Taxonomy" id="1392247"/>
    <lineage>
        <taxon>Eukaryota</taxon>
        <taxon>Fungi</taxon>
        <taxon>Dikarya</taxon>
        <taxon>Ascomycota</taxon>
        <taxon>Pezizomycotina</taxon>
        <taxon>Pezizomycetes</taxon>
        <taxon>Pezizales</taxon>
        <taxon>Morchellaceae</taxon>
        <taxon>Morchella</taxon>
    </lineage>
</organism>
<dbReference type="STRING" id="1392247.A0A3N4L748"/>
<feature type="coiled-coil region" evidence="1">
    <location>
        <begin position="167"/>
        <end position="194"/>
    </location>
</feature>
<sequence>MTSVDPSPPKRIKLPAPPASKIPLLMRPQSQPTSQSTSSSSTTTTTKTTTKPPAPSQVFTASSSLRFRRIGSPRLSQSPVRKQPPPATPSFFQDSDVGSSVTRLGTSVDSPSGSGADPGTPTPTPRRPVLAEKAGNEKRPRDEDTPLPAKEKTPQKENVTDDEEALRKLLSERVAALKAEIEGLKVQRELEEARIAKESAAVAGVVKRVDRVEKDRMDDGLQALLQRLLAANDGSHTALPALKATEVEEDELIPSARPRESTDPGAFHCLTFTRASTSTYTPPLPTTSDGDDTTAFLTTTDTAPPSAPLQKHTATGYASTRLLTFTLTFILDPPTSSIRSLSTTISPWARAELTAPLAAAATEGDVNRVLYALSSYMVLAKRRAGVFARCTKSFPDLLPAGAVGVVGKGGEKGKVSRREVVAWLGRSVLVFRRRGEKGGVELVVCWRISVDEVGEAESELSADVRFPGCWKDADDRGSLRKVGEVFTALVKDRGVFEAVRCVVGLVFQ</sequence>
<name>A0A3N4L748_9PEZI</name>
<feature type="compositionally biased region" description="Basic and acidic residues" evidence="2">
    <location>
        <begin position="134"/>
        <end position="163"/>
    </location>
</feature>
<feature type="compositionally biased region" description="Low complexity" evidence="2">
    <location>
        <begin position="109"/>
        <end position="119"/>
    </location>
</feature>
<protein>
    <submittedName>
        <fullName evidence="3">Uncharacterized protein</fullName>
    </submittedName>
</protein>
<dbReference type="OrthoDB" id="4160836at2759"/>
<proteinExistence type="predicted"/>
<keyword evidence="4" id="KW-1185">Reference proteome</keyword>
<feature type="region of interest" description="Disordered" evidence="2">
    <location>
        <begin position="1"/>
        <end position="163"/>
    </location>
</feature>
<evidence type="ECO:0000256" key="2">
    <source>
        <dbReference type="SAM" id="MobiDB-lite"/>
    </source>
</evidence>
<feature type="compositionally biased region" description="Polar residues" evidence="2">
    <location>
        <begin position="90"/>
        <end position="108"/>
    </location>
</feature>
<dbReference type="InParanoid" id="A0A3N4L748"/>
<evidence type="ECO:0000313" key="3">
    <source>
        <dbReference type="EMBL" id="RPB13825.1"/>
    </source>
</evidence>
<evidence type="ECO:0000313" key="4">
    <source>
        <dbReference type="Proteomes" id="UP000277580"/>
    </source>
</evidence>
<keyword evidence="1" id="KW-0175">Coiled coil</keyword>
<dbReference type="EMBL" id="ML119121">
    <property type="protein sequence ID" value="RPB13825.1"/>
    <property type="molecule type" value="Genomic_DNA"/>
</dbReference>
<dbReference type="Proteomes" id="UP000277580">
    <property type="component" value="Unassembled WGS sequence"/>
</dbReference>